<organism evidence="7">
    <name type="scientific">Caldilineaceae bacterium SB0675_bin_29</name>
    <dbReference type="NCBI Taxonomy" id="2605266"/>
    <lineage>
        <taxon>Bacteria</taxon>
        <taxon>Bacillati</taxon>
        <taxon>Chloroflexota</taxon>
        <taxon>Caldilineae</taxon>
        <taxon>Caldilineales</taxon>
        <taxon>Caldilineaceae</taxon>
    </lineage>
</organism>
<keyword evidence="2 5" id="KW-0812">Transmembrane</keyword>
<dbReference type="GO" id="GO:0016020">
    <property type="term" value="C:membrane"/>
    <property type="evidence" value="ECO:0007669"/>
    <property type="project" value="UniProtKB-SubCell"/>
</dbReference>
<evidence type="ECO:0000256" key="4">
    <source>
        <dbReference type="ARBA" id="ARBA00023136"/>
    </source>
</evidence>
<dbReference type="InterPro" id="IPR006977">
    <property type="entry name" value="Yip1_dom"/>
</dbReference>
<evidence type="ECO:0000256" key="2">
    <source>
        <dbReference type="ARBA" id="ARBA00022692"/>
    </source>
</evidence>
<protein>
    <submittedName>
        <fullName evidence="7">YIP1 family protein</fullName>
    </submittedName>
</protein>
<accession>A0A6B1G5Q3</accession>
<dbReference type="EMBL" id="VYDA01000674">
    <property type="protein sequence ID" value="MYH63757.1"/>
    <property type="molecule type" value="Genomic_DNA"/>
</dbReference>
<dbReference type="Pfam" id="PF04893">
    <property type="entry name" value="Yip1"/>
    <property type="match status" value="1"/>
</dbReference>
<keyword evidence="4 5" id="KW-0472">Membrane</keyword>
<feature type="transmembrane region" description="Helical" evidence="5">
    <location>
        <begin position="184"/>
        <end position="214"/>
    </location>
</feature>
<keyword evidence="3 5" id="KW-1133">Transmembrane helix</keyword>
<proteinExistence type="predicted"/>
<feature type="domain" description="Yip1" evidence="6">
    <location>
        <begin position="13"/>
        <end position="201"/>
    </location>
</feature>
<sequence length="218" mass="23150">MDIQLIFRTWVNALTQPGEEFFAAQRENASATLSTALKWIIAASIIAALLGALRSSIFSSTTGGLDQFVDLLPPEVQDEFGTDVETDASGGPAFSFAYIILGPISFLIGVGIYHLITTILGGRGQYGRYSYLYSTFAAPLMIATSILGFIPVLGGCVSAILGIYQIVLAYYATKVEYNLSQGRAIIVVVAPILAGLLLAICITVVALGAILSILRNFS</sequence>
<gene>
    <name evidence="7" type="ORF">F4148_19085</name>
</gene>
<evidence type="ECO:0000259" key="6">
    <source>
        <dbReference type="Pfam" id="PF04893"/>
    </source>
</evidence>
<evidence type="ECO:0000256" key="3">
    <source>
        <dbReference type="ARBA" id="ARBA00022989"/>
    </source>
</evidence>
<evidence type="ECO:0000256" key="1">
    <source>
        <dbReference type="ARBA" id="ARBA00004141"/>
    </source>
</evidence>
<feature type="transmembrane region" description="Helical" evidence="5">
    <location>
        <begin position="36"/>
        <end position="57"/>
    </location>
</feature>
<dbReference type="AlphaFoldDB" id="A0A6B1G5Q3"/>
<evidence type="ECO:0000313" key="7">
    <source>
        <dbReference type="EMBL" id="MYH63757.1"/>
    </source>
</evidence>
<evidence type="ECO:0000256" key="5">
    <source>
        <dbReference type="SAM" id="Phobius"/>
    </source>
</evidence>
<feature type="transmembrane region" description="Helical" evidence="5">
    <location>
        <begin position="128"/>
        <end position="146"/>
    </location>
</feature>
<comment type="subcellular location">
    <subcellularLocation>
        <location evidence="1">Membrane</location>
        <topology evidence="1">Multi-pass membrane protein</topology>
    </subcellularLocation>
</comment>
<feature type="transmembrane region" description="Helical" evidence="5">
    <location>
        <begin position="96"/>
        <end position="116"/>
    </location>
</feature>
<reference evidence="7" key="1">
    <citation type="submission" date="2019-09" db="EMBL/GenBank/DDBJ databases">
        <title>Characterisation of the sponge microbiome using genome-centric metagenomics.</title>
        <authorList>
            <person name="Engelberts J.P."/>
            <person name="Robbins S.J."/>
            <person name="De Goeij J.M."/>
            <person name="Aranda M."/>
            <person name="Bell S.C."/>
            <person name="Webster N.S."/>
        </authorList>
    </citation>
    <scope>NUCLEOTIDE SEQUENCE</scope>
    <source>
        <strain evidence="7">SB0675_bin_29</strain>
    </source>
</reference>
<comment type="caution">
    <text evidence="7">The sequence shown here is derived from an EMBL/GenBank/DDBJ whole genome shotgun (WGS) entry which is preliminary data.</text>
</comment>
<feature type="transmembrane region" description="Helical" evidence="5">
    <location>
        <begin position="152"/>
        <end position="172"/>
    </location>
</feature>
<name>A0A6B1G5Q3_9CHLR</name>